<keyword evidence="10 13" id="KW-0472">Membrane</keyword>
<evidence type="ECO:0000256" key="13">
    <source>
        <dbReference type="SAM" id="Phobius"/>
    </source>
</evidence>
<dbReference type="GO" id="GO:0009922">
    <property type="term" value="F:fatty acid elongase activity"/>
    <property type="evidence" value="ECO:0007669"/>
    <property type="project" value="UniProtKB-EC"/>
</dbReference>
<keyword evidence="15" id="KW-1185">Reference proteome</keyword>
<evidence type="ECO:0000256" key="9">
    <source>
        <dbReference type="ARBA" id="ARBA00023098"/>
    </source>
</evidence>
<keyword evidence="6 13" id="KW-0812">Transmembrane</keyword>
<organism evidence="14 15">
    <name type="scientific">Eruca vesicaria subsp. sativa</name>
    <name type="common">Garden rocket</name>
    <name type="synonym">Eruca sativa</name>
    <dbReference type="NCBI Taxonomy" id="29727"/>
    <lineage>
        <taxon>Eukaryota</taxon>
        <taxon>Viridiplantae</taxon>
        <taxon>Streptophyta</taxon>
        <taxon>Embryophyta</taxon>
        <taxon>Tracheophyta</taxon>
        <taxon>Spermatophyta</taxon>
        <taxon>Magnoliopsida</taxon>
        <taxon>eudicotyledons</taxon>
        <taxon>Gunneridae</taxon>
        <taxon>Pentapetalae</taxon>
        <taxon>rosids</taxon>
        <taxon>malvids</taxon>
        <taxon>Brassicales</taxon>
        <taxon>Brassicaceae</taxon>
        <taxon>Brassiceae</taxon>
        <taxon>Eruca</taxon>
    </lineage>
</organism>
<evidence type="ECO:0000256" key="2">
    <source>
        <dbReference type="ARBA" id="ARBA00007263"/>
    </source>
</evidence>
<evidence type="ECO:0000256" key="5">
    <source>
        <dbReference type="ARBA" id="ARBA00022679"/>
    </source>
</evidence>
<evidence type="ECO:0000256" key="8">
    <source>
        <dbReference type="ARBA" id="ARBA00022989"/>
    </source>
</evidence>
<comment type="caution">
    <text evidence="14">The sequence shown here is derived from an EMBL/GenBank/DDBJ whole genome shotgun (WGS) entry which is preliminary data.</text>
</comment>
<sequence length="273" mass="31266">MASSVYSTLTYWFVHHPYIANFTWTEGETLGSTVFFVSVVVSVFLSATFLLWYAMDSLPSLGPRIVKAIRVVHTFVLCLLSMILAVGCILSITSSKYPRRHMICFPVDVKPSGPVFFWAQVYYLLKILHFLDTLVMIVSKSINLLSFYHVYHHATAVVMAYIWLYTRQSMFPAGIVLNSTLHVICYGYFFLRAVGSIPKWKMFVTNCQILEYFACFGVGFGWMLQHYLGPGCSGIWGVYFNGSFLVSLLALSVYKNYAKTQTWRTRLFPQRND</sequence>
<dbReference type="EMBL" id="CAKOAT010587376">
    <property type="protein sequence ID" value="CAH8383484.1"/>
    <property type="molecule type" value="Genomic_DNA"/>
</dbReference>
<evidence type="ECO:0000313" key="15">
    <source>
        <dbReference type="Proteomes" id="UP001642260"/>
    </source>
</evidence>
<evidence type="ECO:0000256" key="12">
    <source>
        <dbReference type="ARBA" id="ARBA00047375"/>
    </source>
</evidence>
<feature type="transmembrane region" description="Helical" evidence="13">
    <location>
        <begin position="75"/>
        <end position="95"/>
    </location>
</feature>
<comment type="catalytic activity">
    <reaction evidence="12">
        <text>a very-long-chain acyl-CoA + malonyl-CoA + H(+) = a very-long-chain 3-oxoacyl-CoA + CO2 + CoA</text>
        <dbReference type="Rhea" id="RHEA:32727"/>
        <dbReference type="ChEBI" id="CHEBI:15378"/>
        <dbReference type="ChEBI" id="CHEBI:16526"/>
        <dbReference type="ChEBI" id="CHEBI:57287"/>
        <dbReference type="ChEBI" id="CHEBI:57384"/>
        <dbReference type="ChEBI" id="CHEBI:90725"/>
        <dbReference type="ChEBI" id="CHEBI:90736"/>
        <dbReference type="EC" id="2.3.1.199"/>
    </reaction>
</comment>
<comment type="subcellular location">
    <subcellularLocation>
        <location evidence="1">Membrane</location>
        <topology evidence="1">Multi-pass membrane protein</topology>
    </subcellularLocation>
</comment>
<feature type="transmembrane region" description="Helical" evidence="13">
    <location>
        <begin position="236"/>
        <end position="254"/>
    </location>
</feature>
<evidence type="ECO:0000256" key="3">
    <source>
        <dbReference type="ARBA" id="ARBA00012307"/>
    </source>
</evidence>
<dbReference type="PANTHER" id="PTHR11157:SF134">
    <property type="entry name" value="ELONGATION OF FATTY ACIDS PROTEIN 1-RELATED"/>
    <property type="match status" value="1"/>
</dbReference>
<feature type="transmembrane region" description="Helical" evidence="13">
    <location>
        <begin position="203"/>
        <end position="224"/>
    </location>
</feature>
<gene>
    <name evidence="14" type="ORF">ERUC_LOCUS35967</name>
</gene>
<accession>A0ABC8LIJ0</accession>
<evidence type="ECO:0000256" key="1">
    <source>
        <dbReference type="ARBA" id="ARBA00004141"/>
    </source>
</evidence>
<dbReference type="GO" id="GO:0006633">
    <property type="term" value="P:fatty acid biosynthetic process"/>
    <property type="evidence" value="ECO:0007669"/>
    <property type="project" value="UniProtKB-KW"/>
</dbReference>
<dbReference type="PANTHER" id="PTHR11157">
    <property type="entry name" value="FATTY ACID ACYL TRANSFERASE-RELATED"/>
    <property type="match status" value="1"/>
</dbReference>
<keyword evidence="11" id="KW-0275">Fatty acid biosynthesis</keyword>
<evidence type="ECO:0000256" key="10">
    <source>
        <dbReference type="ARBA" id="ARBA00023136"/>
    </source>
</evidence>
<evidence type="ECO:0000313" key="14">
    <source>
        <dbReference type="EMBL" id="CAH8383484.1"/>
    </source>
</evidence>
<dbReference type="Pfam" id="PF01151">
    <property type="entry name" value="ELO"/>
    <property type="match status" value="1"/>
</dbReference>
<feature type="transmembrane region" description="Helical" evidence="13">
    <location>
        <begin position="170"/>
        <end position="191"/>
    </location>
</feature>
<proteinExistence type="inferred from homology"/>
<feature type="transmembrane region" description="Helical" evidence="13">
    <location>
        <begin position="34"/>
        <end position="54"/>
    </location>
</feature>
<evidence type="ECO:0000256" key="7">
    <source>
        <dbReference type="ARBA" id="ARBA00022832"/>
    </source>
</evidence>
<comment type="similarity">
    <text evidence="2">Belongs to the ELO family.</text>
</comment>
<feature type="transmembrane region" description="Helical" evidence="13">
    <location>
        <begin position="115"/>
        <end position="138"/>
    </location>
</feature>
<evidence type="ECO:0000256" key="4">
    <source>
        <dbReference type="ARBA" id="ARBA00022516"/>
    </source>
</evidence>
<feature type="transmembrane region" description="Helical" evidence="13">
    <location>
        <begin position="145"/>
        <end position="164"/>
    </location>
</feature>
<keyword evidence="8 13" id="KW-1133">Transmembrane helix</keyword>
<reference evidence="14 15" key="1">
    <citation type="submission" date="2022-03" db="EMBL/GenBank/DDBJ databases">
        <authorList>
            <person name="Macdonald S."/>
            <person name="Ahmed S."/>
            <person name="Newling K."/>
        </authorList>
    </citation>
    <scope>NUCLEOTIDE SEQUENCE [LARGE SCALE GENOMIC DNA]</scope>
</reference>
<evidence type="ECO:0000256" key="6">
    <source>
        <dbReference type="ARBA" id="ARBA00022692"/>
    </source>
</evidence>
<dbReference type="Proteomes" id="UP001642260">
    <property type="component" value="Unassembled WGS sequence"/>
</dbReference>
<keyword evidence="5" id="KW-0808">Transferase</keyword>
<keyword evidence="4" id="KW-0444">Lipid biosynthesis</keyword>
<dbReference type="AlphaFoldDB" id="A0ABC8LIJ0"/>
<keyword evidence="7" id="KW-0276">Fatty acid metabolism</keyword>
<dbReference type="EC" id="2.3.1.199" evidence="3"/>
<keyword evidence="9" id="KW-0443">Lipid metabolism</keyword>
<protein>
    <recommendedName>
        <fullName evidence="3">very-long-chain 3-oxoacyl-CoA synthase</fullName>
        <ecNumber evidence="3">2.3.1.199</ecNumber>
    </recommendedName>
</protein>
<name>A0ABC8LIJ0_ERUVS</name>
<evidence type="ECO:0000256" key="11">
    <source>
        <dbReference type="ARBA" id="ARBA00023160"/>
    </source>
</evidence>
<dbReference type="InterPro" id="IPR002076">
    <property type="entry name" value="ELO_fam"/>
</dbReference>
<dbReference type="GO" id="GO:0016020">
    <property type="term" value="C:membrane"/>
    <property type="evidence" value="ECO:0007669"/>
    <property type="project" value="UniProtKB-SubCell"/>
</dbReference>